<dbReference type="InterPro" id="IPR002890">
    <property type="entry name" value="MG2"/>
</dbReference>
<protein>
    <recommendedName>
        <fullName evidence="8">Alpha-2-macroglobulin</fullName>
    </recommendedName>
</protein>
<dbReference type="SMART" id="SM01419">
    <property type="entry name" value="Thiol-ester_cl"/>
    <property type="match status" value="1"/>
</dbReference>
<dbReference type="InterPro" id="IPR008930">
    <property type="entry name" value="Terpenoid_cyclase/PrenylTrfase"/>
</dbReference>
<dbReference type="InterPro" id="IPR049120">
    <property type="entry name" value="A2M_bMG2"/>
</dbReference>
<evidence type="ECO:0000313" key="6">
    <source>
        <dbReference type="EMBL" id="MDR6291522.1"/>
    </source>
</evidence>
<dbReference type="SUPFAM" id="SSF48239">
    <property type="entry name" value="Terpenoid cyclases/Protein prenyltransferases"/>
    <property type="match status" value="1"/>
</dbReference>
<dbReference type="Proteomes" id="UP001262410">
    <property type="component" value="Unassembled WGS sequence"/>
</dbReference>
<evidence type="ECO:0000256" key="3">
    <source>
        <dbReference type="SAM" id="SignalP"/>
    </source>
</evidence>
<dbReference type="InterPro" id="IPR041246">
    <property type="entry name" value="Bact_MG10"/>
</dbReference>
<evidence type="ECO:0000256" key="1">
    <source>
        <dbReference type="ARBA" id="ARBA00010556"/>
    </source>
</evidence>
<dbReference type="PANTHER" id="PTHR40094:SF1">
    <property type="entry name" value="UBIQUITIN DOMAIN-CONTAINING PROTEIN"/>
    <property type="match status" value="1"/>
</dbReference>
<dbReference type="InterPro" id="IPR011990">
    <property type="entry name" value="TPR-like_helical_dom_sf"/>
</dbReference>
<dbReference type="Gene3D" id="1.25.40.10">
    <property type="entry name" value="Tetratricopeptide repeat domain"/>
    <property type="match status" value="1"/>
</dbReference>
<dbReference type="Pfam" id="PF00207">
    <property type="entry name" value="A2M"/>
    <property type="match status" value="1"/>
</dbReference>
<evidence type="ECO:0000256" key="2">
    <source>
        <dbReference type="ARBA" id="ARBA00022729"/>
    </source>
</evidence>
<dbReference type="RefSeq" id="WP_309796809.1">
    <property type="nucleotide sequence ID" value="NZ_JAVDPW010000007.1"/>
</dbReference>
<dbReference type="Pfam" id="PF01835">
    <property type="entry name" value="MG2"/>
    <property type="match status" value="1"/>
</dbReference>
<dbReference type="Pfam" id="PF11974">
    <property type="entry name" value="bMG3"/>
    <property type="match status" value="1"/>
</dbReference>
<dbReference type="Pfam" id="PF21142">
    <property type="entry name" value="A2M_bMG2"/>
    <property type="match status" value="1"/>
</dbReference>
<gene>
    <name evidence="6" type="ORF">E9232_004056</name>
</gene>
<keyword evidence="7" id="KW-1185">Reference proteome</keyword>
<dbReference type="SMART" id="SM01360">
    <property type="entry name" value="A2M"/>
    <property type="match status" value="1"/>
</dbReference>
<proteinExistence type="inferred from homology"/>
<dbReference type="InterPro" id="IPR041462">
    <property type="entry name" value="Bact_A2M_MG6"/>
</dbReference>
<dbReference type="Pfam" id="PF17973">
    <property type="entry name" value="bMG10"/>
    <property type="match status" value="1"/>
</dbReference>
<comment type="caution">
    <text evidence="6">The sequence shown here is derived from an EMBL/GenBank/DDBJ whole genome shotgun (WGS) entry which is preliminary data.</text>
</comment>
<feature type="domain" description="Alpha-2-macroglobulin bait region" evidence="4">
    <location>
        <begin position="865"/>
        <end position="1011"/>
    </location>
</feature>
<evidence type="ECO:0000259" key="4">
    <source>
        <dbReference type="SMART" id="SM01359"/>
    </source>
</evidence>
<feature type="signal peptide" evidence="3">
    <location>
        <begin position="1"/>
        <end position="29"/>
    </location>
</feature>
<dbReference type="InterPro" id="IPR001599">
    <property type="entry name" value="Macroglobln_a2"/>
</dbReference>
<dbReference type="Gene3D" id="2.60.40.1930">
    <property type="match status" value="1"/>
</dbReference>
<dbReference type="CDD" id="cd02891">
    <property type="entry name" value="A2M_like"/>
    <property type="match status" value="1"/>
</dbReference>
<dbReference type="Pfam" id="PF17962">
    <property type="entry name" value="bMG6"/>
    <property type="match status" value="1"/>
</dbReference>
<dbReference type="PIRSF" id="PIRSF038980">
    <property type="entry name" value="A2M_bac"/>
    <property type="match status" value="1"/>
</dbReference>
<dbReference type="InterPro" id="IPR051802">
    <property type="entry name" value="YfhM-like"/>
</dbReference>
<dbReference type="SUPFAM" id="SSF48452">
    <property type="entry name" value="TPR-like"/>
    <property type="match status" value="1"/>
</dbReference>
<dbReference type="PANTHER" id="PTHR40094">
    <property type="entry name" value="ALPHA-2-MACROGLOBULIN HOMOLOG"/>
    <property type="match status" value="1"/>
</dbReference>
<evidence type="ECO:0000259" key="5">
    <source>
        <dbReference type="SMART" id="SM01360"/>
    </source>
</evidence>
<feature type="chain" id="PRO_5045528245" description="Alpha-2-macroglobulin" evidence="3">
    <location>
        <begin position="30"/>
        <end position="1734"/>
    </location>
</feature>
<evidence type="ECO:0000313" key="7">
    <source>
        <dbReference type="Proteomes" id="UP001262410"/>
    </source>
</evidence>
<organism evidence="6 7">
    <name type="scientific">Inquilinus ginsengisoli</name>
    <dbReference type="NCBI Taxonomy" id="363840"/>
    <lineage>
        <taxon>Bacteria</taxon>
        <taxon>Pseudomonadati</taxon>
        <taxon>Pseudomonadota</taxon>
        <taxon>Alphaproteobacteria</taxon>
        <taxon>Rhodospirillales</taxon>
        <taxon>Rhodospirillaceae</taxon>
        <taxon>Inquilinus</taxon>
    </lineage>
</organism>
<dbReference type="InterPro" id="IPR047565">
    <property type="entry name" value="Alpha-macroglob_thiol-ester_cl"/>
</dbReference>
<dbReference type="InterPro" id="IPR011625">
    <property type="entry name" value="A2M_N_BRD"/>
</dbReference>
<comment type="similarity">
    <text evidence="1">Belongs to the protease inhibitor I39 (alpha-2-macroglobulin) family. Bacterial alpha-2-macroglobulin subfamily.</text>
</comment>
<dbReference type="SMART" id="SM01359">
    <property type="entry name" value="A2M_N_2"/>
    <property type="match status" value="1"/>
</dbReference>
<accession>A0ABU1JTB4</accession>
<feature type="domain" description="Alpha-2-macroglobulin" evidence="5">
    <location>
        <begin position="1072"/>
        <end position="1161"/>
    </location>
</feature>
<reference evidence="6 7" key="1">
    <citation type="submission" date="2023-07" db="EMBL/GenBank/DDBJ databases">
        <title>Sorghum-associated microbial communities from plants grown in Nebraska, USA.</title>
        <authorList>
            <person name="Schachtman D."/>
        </authorList>
    </citation>
    <scope>NUCLEOTIDE SEQUENCE [LARGE SCALE GENOMIC DNA]</scope>
    <source>
        <strain evidence="6 7">584</strain>
    </source>
</reference>
<name>A0ABU1JTB4_9PROT</name>
<dbReference type="Pfam" id="PF17972">
    <property type="entry name" value="bMG5"/>
    <property type="match status" value="1"/>
</dbReference>
<dbReference type="InterPro" id="IPR026284">
    <property type="entry name" value="A2MG_proteobact"/>
</dbReference>
<dbReference type="Gene3D" id="1.50.10.20">
    <property type="match status" value="1"/>
</dbReference>
<dbReference type="EMBL" id="JAVDPW010000007">
    <property type="protein sequence ID" value="MDR6291522.1"/>
    <property type="molecule type" value="Genomic_DNA"/>
</dbReference>
<sequence length="1734" mass="184160">MASKLRFASAAAGAALMIALLAGPPVASAFEAPGLAAGAAEFTKKLERQTSAIPPEQRVALKALRARAADAAQGERWADAVEAYQLILGQRSDDAGAWYGLGQALQQTDTYSQTTLDAAYNAYATASTDKLRGAALILLAQGLEKQDKGREAIKAAAEGAQLSPSDDNTEYANTLRQQYGFRVTSTYAQNDRDAPQLCADFSDPILDGRSVHYADYVKIEPAVPVEVIPSDKQLCLEGVAFGQTYNVTIRAGIKSVDGDVLEGDDSFDLTVEDRPASVVFRGNAYVLPKGGEGTVPVTTVNVSAVKLRLLRINDRNLVDQVAQGRIGQMLESYDLDSLAQDAGEEVWTGSMPVDSQTNKAVVTGVPMDTVLPQPKPGVYLLSAVDAKADEDSSPTPGTQWIVVTDLGLATFSGQQGLTVAARSLSSAKADAGVKLTLIARNNAVLGEVETDAAGLAVFPAGVMAGQGGNRPAAVYAYGAGDFTFLELTGPAFDLSDRGVSGRPEPGPLDAFLYPERGVYRPGETVQLTTLLRNERAAAIDGVPLTIKISRPDGVEAQVQQVSDAGGGSYSLAVPLADSAYTGTWTAEAYVDPKGQAIGSTSFQVEDFVPARIRVDLKTDAKDLRVGTPATVTIDAQFLYGAAAAELATEASVTLRQAAKPFADFADYQFGLVQDAYAPRTRPITTPATDAAGQSKVVVSLDALPDTTVPLEAELRTAVFDSSGRSANETMTLPVRQAHPWIGIKPLFAGALQEGADARFELIGLDADGRPAAIKGLRWDLVEEIHDYQWYSTDGRWDYKVLIRDRKVADGTADVAPNAPAAVRQQVGWGNFRLDVYDPKGGGASSVRFAAGWWVSDNPNPTPDKLTVALDKTSYKAGDTAKVRIEPPFAGDVLLFIANDRVLETRDVAVPAEGTTVEIPVSADWGSGAYVLATAFRPAGEAGERRHGPGRAVGVAWFGIDVTERVLGVQIDAPAEIRPNQTLDLPLTVTGVPQGQNAWVTVAAVDEGILLLTDFVSPDPTDHYFGRRALGVEMRDAYGRLIVSEGPRGQVRSGGDASAQQMAGLPKRSTRTVALYSGILPVGPDGHVSVPLALPDFDGELRLMAVAWTPTSLGAASTAMKVRDPVIAEIGVPRFLAPNDQAPLAFSLRNLSGAAGDYGVRVAVEGPLAIAGPAKFVETVATGAEARRLIPVTATASGVGKIRISVTGPNGFQRERDWDLSVRPAQALTTQRVATLVKPGQAVTLNADLTKGFLPDTVQVFASFSTRPTFDIPGLFKALDDYPYGCVEQTTSKALPLLYLSKVAEKIDSSFRPDDVHRRVQGAIDRIMTAQQPGGAFGLWTAFSDADPWLSSYALDFLTRARAEGSYRIPERAYQRGIRYLSNYLDWYEARTDCTPASAYALYVVSRAGAGDVGTMRYYVDNCLPKYQTPVSQAQVAAAAAQFGDTARTAKAFAAATSTERPVNFSGDYGSPLRDHAAAAALLHEAKQPVDEVLGQADIAGQVFAKEKYWSTQDMAWLLIAADAALDGAKPLSLDVAGQAVANPGAIYRFTPDAAALAAGIAVKNTGDGPMRQVLSVRGVPAAPLAAGGDGFEIERTYLDRDGRPFDPAKTAVKQGDLVTVLLRGRATDDLDHQALIVDLLPAGLEIENPSVGKGAQLGDIADTLSDTQHVEMRDDRYVAAIDLTGDTRSFTVAYLARAVTPGHFALPATYVEDMYRPQYNARGSFGAMTVEVRK</sequence>
<evidence type="ECO:0008006" key="8">
    <source>
        <dbReference type="Google" id="ProtNLM"/>
    </source>
</evidence>
<dbReference type="InterPro" id="IPR021868">
    <property type="entry name" value="Alpha_2_Macroglob_MG3"/>
</dbReference>
<keyword evidence="2 3" id="KW-0732">Signal</keyword>
<dbReference type="InterPro" id="IPR041203">
    <property type="entry name" value="Bact_A2M_MG5"/>
</dbReference>
<dbReference type="Pfam" id="PF07703">
    <property type="entry name" value="A2M_BRD"/>
    <property type="match status" value="1"/>
</dbReference>